<organism evidence="6 7">
    <name type="scientific">Candidatus Methylacidithermus pantelleriae</name>
    <dbReference type="NCBI Taxonomy" id="2744239"/>
    <lineage>
        <taxon>Bacteria</taxon>
        <taxon>Pseudomonadati</taxon>
        <taxon>Verrucomicrobiota</taxon>
        <taxon>Methylacidiphilae</taxon>
        <taxon>Methylacidiphilales</taxon>
        <taxon>Methylacidiphilaceae</taxon>
        <taxon>Candidatus Methylacidithermus</taxon>
    </lineage>
</organism>
<evidence type="ECO:0000256" key="4">
    <source>
        <dbReference type="ARBA" id="ARBA00023064"/>
    </source>
</evidence>
<sequence length="325" mass="35725">MEVGFVGLGRMGSNMVRRLLAGGHRVVVYDVRKEAMEEVAREGAIPSQGWEDVTQKLCPRRVVWVMVPAGDPTESALRELSQYLEERDIVIDGGNSYFEDTQRRAQELAARGIVLLDVGTSGGIWGREAGYCLMAGGPKEAFDYVEPLLQTLAPGLPAAPRTPGRTGAPASEELGYLWCGPSGTGHFVKMVHNGIEYGLMQAYAEGFDLLSQGHRALGDLCPQLPLARIAELWRRGSVIRSWLLDLVAMALHEDALLSRYTGIVEDSGEGRWTLSVALRLAVPMEAISSSLFRRFRSRQDHPFSEKMLSAMRQKFGGHIERPTGG</sequence>
<comment type="pathway">
    <text evidence="1">Carbohydrate degradation; pentose phosphate pathway.</text>
</comment>
<accession>A0A8J2FP21</accession>
<evidence type="ECO:0000256" key="1">
    <source>
        <dbReference type="ARBA" id="ARBA00004959"/>
    </source>
</evidence>
<gene>
    <name evidence="6" type="primary">gnd</name>
    <name evidence="6" type="ORF">MPNT_30179</name>
</gene>
<evidence type="ECO:0000256" key="2">
    <source>
        <dbReference type="ARBA" id="ARBA00008419"/>
    </source>
</evidence>
<dbReference type="InterPro" id="IPR004849">
    <property type="entry name" value="6DGDH_YqeC"/>
</dbReference>
<dbReference type="InterPro" id="IPR006183">
    <property type="entry name" value="Pgluconate_DH"/>
</dbReference>
<dbReference type="InterPro" id="IPR002204">
    <property type="entry name" value="3-OH-isobutyrate_DH-rel_CS"/>
</dbReference>
<dbReference type="EC" id="1.1.1.343" evidence="6"/>
<dbReference type="Pfam" id="PF03446">
    <property type="entry name" value="NAD_binding_2"/>
    <property type="match status" value="1"/>
</dbReference>
<dbReference type="InterPro" id="IPR006114">
    <property type="entry name" value="6PGDH_C"/>
</dbReference>
<dbReference type="InterPro" id="IPR006115">
    <property type="entry name" value="6PGDH_NADP-bd"/>
</dbReference>
<dbReference type="NCBIfam" id="NF007161">
    <property type="entry name" value="PRK09599.1"/>
    <property type="match status" value="1"/>
</dbReference>
<dbReference type="PANTHER" id="PTHR11811">
    <property type="entry name" value="6-PHOSPHOGLUCONATE DEHYDROGENASE"/>
    <property type="match status" value="1"/>
</dbReference>
<dbReference type="SUPFAM" id="SSF51735">
    <property type="entry name" value="NAD(P)-binding Rossmann-fold domains"/>
    <property type="match status" value="1"/>
</dbReference>
<evidence type="ECO:0000313" key="7">
    <source>
        <dbReference type="Proteomes" id="UP000663859"/>
    </source>
</evidence>
<keyword evidence="7" id="KW-1185">Reference proteome</keyword>
<name>A0A8J2FP21_9BACT</name>
<dbReference type="RefSeq" id="WP_174582156.1">
    <property type="nucleotide sequence ID" value="NZ_CAJNOB010000023.1"/>
</dbReference>
<comment type="caution">
    <text evidence="6">The sequence shown here is derived from an EMBL/GenBank/DDBJ whole genome shotgun (WGS) entry which is preliminary data.</text>
</comment>
<dbReference type="GO" id="GO:0019521">
    <property type="term" value="P:D-gluconate metabolic process"/>
    <property type="evidence" value="ECO:0007669"/>
    <property type="project" value="UniProtKB-KW"/>
</dbReference>
<feature type="domain" description="6-phosphogluconate dehydrogenase C-terminal" evidence="5">
    <location>
        <begin position="185"/>
        <end position="325"/>
    </location>
</feature>
<dbReference type="InterPro" id="IPR008927">
    <property type="entry name" value="6-PGluconate_DH-like_C_sf"/>
</dbReference>
<dbReference type="SMART" id="SM01350">
    <property type="entry name" value="6PGD"/>
    <property type="match status" value="1"/>
</dbReference>
<dbReference type="PROSITE" id="PS00895">
    <property type="entry name" value="3_HYDROXYISOBUT_DH"/>
    <property type="match status" value="1"/>
</dbReference>
<dbReference type="NCBIfam" id="TIGR00872">
    <property type="entry name" value="gnd_rel"/>
    <property type="match status" value="1"/>
</dbReference>
<dbReference type="Gene3D" id="3.40.50.720">
    <property type="entry name" value="NAD(P)-binding Rossmann-like Domain"/>
    <property type="match status" value="1"/>
</dbReference>
<dbReference type="Gene3D" id="1.10.1040.10">
    <property type="entry name" value="N-(1-d-carboxylethyl)-l-norvaline Dehydrogenase, domain 2"/>
    <property type="match status" value="1"/>
</dbReference>
<reference evidence="6" key="1">
    <citation type="submission" date="2021-02" db="EMBL/GenBank/DDBJ databases">
        <authorList>
            <person name="Cremers G."/>
            <person name="Picone N."/>
        </authorList>
    </citation>
    <scope>NUCLEOTIDE SEQUENCE</scope>
    <source>
        <strain evidence="6">PQ17</strain>
    </source>
</reference>
<dbReference type="EMBL" id="CAJNOB010000023">
    <property type="protein sequence ID" value="CAF0699264.1"/>
    <property type="molecule type" value="Genomic_DNA"/>
</dbReference>
<dbReference type="PRINTS" id="PR00076">
    <property type="entry name" value="6PGDHDRGNASE"/>
</dbReference>
<dbReference type="SUPFAM" id="SSF48179">
    <property type="entry name" value="6-phosphogluconate dehydrogenase C-terminal domain-like"/>
    <property type="match status" value="1"/>
</dbReference>
<comment type="similarity">
    <text evidence="2">Belongs to the 6-phosphogluconate dehydrogenase family.</text>
</comment>
<dbReference type="InterPro" id="IPR013328">
    <property type="entry name" value="6PGD_dom2"/>
</dbReference>
<dbReference type="GO" id="GO:0016054">
    <property type="term" value="P:organic acid catabolic process"/>
    <property type="evidence" value="ECO:0007669"/>
    <property type="project" value="UniProtKB-ARBA"/>
</dbReference>
<dbReference type="InterPro" id="IPR036291">
    <property type="entry name" value="NAD(P)-bd_dom_sf"/>
</dbReference>
<evidence type="ECO:0000313" key="6">
    <source>
        <dbReference type="EMBL" id="CAF0699264.1"/>
    </source>
</evidence>
<dbReference type="Pfam" id="PF00393">
    <property type="entry name" value="6PGD"/>
    <property type="match status" value="1"/>
</dbReference>
<dbReference type="GO" id="GO:0050661">
    <property type="term" value="F:NADP binding"/>
    <property type="evidence" value="ECO:0007669"/>
    <property type="project" value="InterPro"/>
</dbReference>
<dbReference type="GO" id="GO:0004616">
    <property type="term" value="F:phosphogluconate dehydrogenase (decarboxylating) activity"/>
    <property type="evidence" value="ECO:0007669"/>
    <property type="project" value="InterPro"/>
</dbReference>
<keyword evidence="3 6" id="KW-0560">Oxidoreductase</keyword>
<evidence type="ECO:0000256" key="3">
    <source>
        <dbReference type="ARBA" id="ARBA00023002"/>
    </source>
</evidence>
<keyword evidence="4" id="KW-0311">Gluconate utilization</keyword>
<dbReference type="AlphaFoldDB" id="A0A8J2FP21"/>
<evidence type="ECO:0000259" key="5">
    <source>
        <dbReference type="SMART" id="SM01350"/>
    </source>
</evidence>
<dbReference type="Proteomes" id="UP000663859">
    <property type="component" value="Unassembled WGS sequence"/>
</dbReference>
<proteinExistence type="inferred from homology"/>
<dbReference type="GO" id="GO:0006098">
    <property type="term" value="P:pentose-phosphate shunt"/>
    <property type="evidence" value="ECO:0007669"/>
    <property type="project" value="InterPro"/>
</dbReference>
<protein>
    <submittedName>
        <fullName evidence="6">NAD-dependent 6-phosphogluconate dehydrogenase</fullName>
        <ecNumber evidence="6">1.1.1.343</ecNumber>
    </submittedName>
</protein>